<evidence type="ECO:0000313" key="2">
    <source>
        <dbReference type="Proteomes" id="UP000886523"/>
    </source>
</evidence>
<dbReference type="AlphaFoldDB" id="A0A9P6DQU0"/>
<gene>
    <name evidence="1" type="ORF">BS47DRAFT_367332</name>
</gene>
<sequence>MHQRLALLRIVACSPLMAPRSEGDHLIARHLTSMWPSGLVLSLRKHRMVHVLHSTCEKWRAPQRWCLAPLLTSQRDGNDTGVAPPKPPQGRYAVRNCISFQGLLLLLTTMSDCRTELLRLANGRNARAYRMRTRSNIPTQGSRSGCESK</sequence>
<organism evidence="1 2">
    <name type="scientific">Hydnum rufescens UP504</name>
    <dbReference type="NCBI Taxonomy" id="1448309"/>
    <lineage>
        <taxon>Eukaryota</taxon>
        <taxon>Fungi</taxon>
        <taxon>Dikarya</taxon>
        <taxon>Basidiomycota</taxon>
        <taxon>Agaricomycotina</taxon>
        <taxon>Agaricomycetes</taxon>
        <taxon>Cantharellales</taxon>
        <taxon>Hydnaceae</taxon>
        <taxon>Hydnum</taxon>
    </lineage>
</organism>
<keyword evidence="2" id="KW-1185">Reference proteome</keyword>
<evidence type="ECO:0000313" key="1">
    <source>
        <dbReference type="EMBL" id="KAF9506950.1"/>
    </source>
</evidence>
<reference evidence="1" key="1">
    <citation type="journal article" date="2020" name="Nat. Commun.">
        <title>Large-scale genome sequencing of mycorrhizal fungi provides insights into the early evolution of symbiotic traits.</title>
        <authorList>
            <person name="Miyauchi S."/>
            <person name="Kiss E."/>
            <person name="Kuo A."/>
            <person name="Drula E."/>
            <person name="Kohler A."/>
            <person name="Sanchez-Garcia M."/>
            <person name="Morin E."/>
            <person name="Andreopoulos B."/>
            <person name="Barry K.W."/>
            <person name="Bonito G."/>
            <person name="Buee M."/>
            <person name="Carver A."/>
            <person name="Chen C."/>
            <person name="Cichocki N."/>
            <person name="Clum A."/>
            <person name="Culley D."/>
            <person name="Crous P.W."/>
            <person name="Fauchery L."/>
            <person name="Girlanda M."/>
            <person name="Hayes R.D."/>
            <person name="Keri Z."/>
            <person name="LaButti K."/>
            <person name="Lipzen A."/>
            <person name="Lombard V."/>
            <person name="Magnuson J."/>
            <person name="Maillard F."/>
            <person name="Murat C."/>
            <person name="Nolan M."/>
            <person name="Ohm R.A."/>
            <person name="Pangilinan J."/>
            <person name="Pereira M.F."/>
            <person name="Perotto S."/>
            <person name="Peter M."/>
            <person name="Pfister S."/>
            <person name="Riley R."/>
            <person name="Sitrit Y."/>
            <person name="Stielow J.B."/>
            <person name="Szollosi G."/>
            <person name="Zifcakova L."/>
            <person name="Stursova M."/>
            <person name="Spatafora J.W."/>
            <person name="Tedersoo L."/>
            <person name="Vaario L.M."/>
            <person name="Yamada A."/>
            <person name="Yan M."/>
            <person name="Wang P."/>
            <person name="Xu J."/>
            <person name="Bruns T."/>
            <person name="Baldrian P."/>
            <person name="Vilgalys R."/>
            <person name="Dunand C."/>
            <person name="Henrissat B."/>
            <person name="Grigoriev I.V."/>
            <person name="Hibbett D."/>
            <person name="Nagy L.G."/>
            <person name="Martin F.M."/>
        </authorList>
    </citation>
    <scope>NUCLEOTIDE SEQUENCE</scope>
    <source>
        <strain evidence="1">UP504</strain>
    </source>
</reference>
<comment type="caution">
    <text evidence="1">The sequence shown here is derived from an EMBL/GenBank/DDBJ whole genome shotgun (WGS) entry which is preliminary data.</text>
</comment>
<proteinExistence type="predicted"/>
<name>A0A9P6DQU0_9AGAM</name>
<protein>
    <submittedName>
        <fullName evidence="1">Uncharacterized protein</fullName>
    </submittedName>
</protein>
<accession>A0A9P6DQU0</accession>
<dbReference type="EMBL" id="MU129094">
    <property type="protein sequence ID" value="KAF9506950.1"/>
    <property type="molecule type" value="Genomic_DNA"/>
</dbReference>
<dbReference type="Proteomes" id="UP000886523">
    <property type="component" value="Unassembled WGS sequence"/>
</dbReference>